<comment type="similarity">
    <text evidence="3">Belongs to the glycosyltransferase 18 family.</text>
</comment>
<keyword evidence="11 14" id="KW-0472">Membrane</keyword>
<accession>A0A2A2LHB0</accession>
<feature type="domain" description="Glycosyltransferase family 18 catalytic" evidence="15">
    <location>
        <begin position="100"/>
        <end position="583"/>
    </location>
</feature>
<evidence type="ECO:0000256" key="13">
    <source>
        <dbReference type="ARBA" id="ARBA00048243"/>
    </source>
</evidence>
<protein>
    <recommendedName>
        <fullName evidence="4">alpha-1,6-mannosyl-glycoprotein 6-beta-N-acetylglucosaminyltransferase</fullName>
        <ecNumber evidence="4">2.4.1.155</ecNumber>
    </recommendedName>
</protein>
<evidence type="ECO:0000313" key="16">
    <source>
        <dbReference type="EMBL" id="PAV85616.1"/>
    </source>
</evidence>
<comment type="subcellular location">
    <subcellularLocation>
        <location evidence="1">Golgi apparatus membrane</location>
        <topology evidence="1">Single-pass type II membrane protein</topology>
    </subcellularLocation>
</comment>
<keyword evidence="5" id="KW-0328">Glycosyltransferase</keyword>
<reference evidence="16 17" key="1">
    <citation type="journal article" date="2017" name="Curr. Biol.">
        <title>Genome architecture and evolution of a unichromosomal asexual nematode.</title>
        <authorList>
            <person name="Fradin H."/>
            <person name="Zegar C."/>
            <person name="Gutwein M."/>
            <person name="Lucas J."/>
            <person name="Kovtun M."/>
            <person name="Corcoran D."/>
            <person name="Baugh L.R."/>
            <person name="Kiontke K."/>
            <person name="Gunsalus K."/>
            <person name="Fitch D.H."/>
            <person name="Piano F."/>
        </authorList>
    </citation>
    <scope>NUCLEOTIDE SEQUENCE [LARGE SCALE GENOMIC DNA]</scope>
    <source>
        <strain evidence="16">PF1309</strain>
    </source>
</reference>
<organism evidence="16 17">
    <name type="scientific">Diploscapter pachys</name>
    <dbReference type="NCBI Taxonomy" id="2018661"/>
    <lineage>
        <taxon>Eukaryota</taxon>
        <taxon>Metazoa</taxon>
        <taxon>Ecdysozoa</taxon>
        <taxon>Nematoda</taxon>
        <taxon>Chromadorea</taxon>
        <taxon>Rhabditida</taxon>
        <taxon>Rhabditina</taxon>
        <taxon>Rhabditomorpha</taxon>
        <taxon>Rhabditoidea</taxon>
        <taxon>Rhabditidae</taxon>
        <taxon>Diploscapter</taxon>
    </lineage>
</organism>
<gene>
    <name evidence="16" type="ORF">WR25_08233</name>
</gene>
<comment type="pathway">
    <text evidence="2">Protein modification; protein glycosylation.</text>
</comment>
<evidence type="ECO:0000256" key="8">
    <source>
        <dbReference type="ARBA" id="ARBA00022968"/>
    </source>
</evidence>
<keyword evidence="10" id="KW-0333">Golgi apparatus</keyword>
<evidence type="ECO:0000256" key="14">
    <source>
        <dbReference type="SAM" id="Phobius"/>
    </source>
</evidence>
<feature type="transmembrane region" description="Helical" evidence="14">
    <location>
        <begin position="20"/>
        <end position="40"/>
    </location>
</feature>
<dbReference type="PANTHER" id="PTHR15075">
    <property type="entry name" value="ALPHA-MANNOSIDE BETA-1,6-N-ACETYLGLUCOSAMINYLTRANSFERASE"/>
    <property type="match status" value="1"/>
</dbReference>
<proteinExistence type="inferred from homology"/>
<dbReference type="GO" id="GO:0000139">
    <property type="term" value="C:Golgi membrane"/>
    <property type="evidence" value="ECO:0007669"/>
    <property type="project" value="UniProtKB-SubCell"/>
</dbReference>
<sequence>MKHPRSRHNPLCCFCYLSRLTQIFILLLILSSFPLILLYFHGDFSSETEIEEFLYELQHSVGTNSSEAECASLSNATQEQYPQCLAKLAWMKRGWKMHQCYQDYGADNSVCSHREYLSKIERFCPPMKLQKSKFSVTKVKKLPPDYAQMNRDMTDLFSKMSDVPRNYIYHKKRIERMWSQWSKAATINWEKHPGTMNGRRKQNILVHMGFLAKESKLNFAEKSKEGGPLGELLQWSDLIVSLHILGHQLYISTDKSTLKNVIEEAERAPPCPTMDGKSKRIDLIITDIMGLRGLKKHRAFLVNNKCRIRLVDSFGTHVEFTDKIYFRDHKKELSGSVPKNPWGGHGLAPQQHWTFFPHTDDNTFLGFAVDQPLEEIRPMFDRQSSKAVLVYGKEQYMWKGLEDVIQSVKEVAEVHATVADASTGSPMFADVVNHGLLDTNRLYSLLRSVKVFLGIGFPLEGPAPFEAIAQGAVYINAQFNPPKSRLNDGFLAEKPTLREFTSQLPYAERIGRPYAITVDIHNSTLLKKAIQEAILLNPSPYVPKELSTEGMLLRLALLVEKQDFCNPDKTDSWPPVNQMQVCSFSELFIKSLVNYYFVSVVIAH</sequence>
<dbReference type="Proteomes" id="UP000218231">
    <property type="component" value="Unassembled WGS sequence"/>
</dbReference>
<keyword evidence="6" id="KW-0808">Transferase</keyword>
<evidence type="ECO:0000256" key="5">
    <source>
        <dbReference type="ARBA" id="ARBA00022676"/>
    </source>
</evidence>
<dbReference type="GO" id="GO:0030144">
    <property type="term" value="F:alpha-1,6-mannosylglycoprotein 6-beta-N-acetylglucosaminyltransferase activity"/>
    <property type="evidence" value="ECO:0007669"/>
    <property type="project" value="UniProtKB-EC"/>
</dbReference>
<dbReference type="GO" id="GO:0006487">
    <property type="term" value="P:protein N-linked glycosylation"/>
    <property type="evidence" value="ECO:0007669"/>
    <property type="project" value="TreeGrafter"/>
</dbReference>
<keyword evidence="7 14" id="KW-0812">Transmembrane</keyword>
<dbReference type="AlphaFoldDB" id="A0A2A2LHB0"/>
<dbReference type="EC" id="2.4.1.155" evidence="4"/>
<evidence type="ECO:0000256" key="10">
    <source>
        <dbReference type="ARBA" id="ARBA00023034"/>
    </source>
</evidence>
<evidence type="ECO:0000256" key="1">
    <source>
        <dbReference type="ARBA" id="ARBA00004323"/>
    </source>
</evidence>
<dbReference type="PANTHER" id="PTHR15075:SF2">
    <property type="entry name" value="ALPHA-1,6-MANNOSYLGLYCOPROTEIN 6-BETA-N-ACETYLGLUCOSAMINYLTRANSFERASE"/>
    <property type="match status" value="1"/>
</dbReference>
<dbReference type="EMBL" id="LIAE01006751">
    <property type="protein sequence ID" value="PAV85616.1"/>
    <property type="molecule type" value="Genomic_DNA"/>
</dbReference>
<evidence type="ECO:0000313" key="17">
    <source>
        <dbReference type="Proteomes" id="UP000218231"/>
    </source>
</evidence>
<evidence type="ECO:0000259" key="15">
    <source>
        <dbReference type="Pfam" id="PF15024"/>
    </source>
</evidence>
<evidence type="ECO:0000256" key="4">
    <source>
        <dbReference type="ARBA" id="ARBA00012671"/>
    </source>
</evidence>
<dbReference type="STRING" id="2018661.A0A2A2LHB0"/>
<comment type="catalytic activity">
    <reaction evidence="13">
        <text>N(4)-{beta-D-GlcNAc-(1-&gt;2)-[beta-D-GlcNAc-(1-&gt;4)]-alpha-D-Man-(1-&gt;3)-[beta-D-GlcNAc-(1-&gt;2)-alpha-D-Man-(1-&gt;6)]-beta-D-Man-(1-&gt;4)-beta-D-GlcNAc-(1-&gt;4)-beta-D-GlcNAc}-L-asparaginyl-[protein] + UDP-N-acetyl-alpha-D-glucosamine = N(4)-{beta-D-GlcNAc-(1-&gt;2)-[beta-D-GlcNAc-(1-&gt;4)]-alpha-D-Man-(1-&gt;3)-[beta-D-GlcNAc-(1-&gt;2)-[beta-D-GlcNAc-(1-&gt;6)]-alpha-D-Man-(1-&gt;6)]-beta-D-Man-(1-&gt;4)-beta-D-GlcNAc-(1-&gt;4)-beta-D-GlcNAc}-L-asparaginyl-[protein] + UDP + H(+)</text>
        <dbReference type="Rhea" id="RHEA:16921"/>
        <dbReference type="Rhea" id="RHEA-COMP:14374"/>
        <dbReference type="Rhea" id="RHEA-COMP:14377"/>
        <dbReference type="ChEBI" id="CHEBI:15378"/>
        <dbReference type="ChEBI" id="CHEBI:57705"/>
        <dbReference type="ChEBI" id="CHEBI:58223"/>
        <dbReference type="ChEBI" id="CHEBI:139507"/>
        <dbReference type="ChEBI" id="CHEBI:139510"/>
        <dbReference type="EC" id="2.4.1.155"/>
    </reaction>
</comment>
<evidence type="ECO:0000256" key="6">
    <source>
        <dbReference type="ARBA" id="ARBA00022679"/>
    </source>
</evidence>
<dbReference type="OrthoDB" id="2113294at2759"/>
<keyword evidence="8" id="KW-0735">Signal-anchor</keyword>
<evidence type="ECO:0000256" key="9">
    <source>
        <dbReference type="ARBA" id="ARBA00022989"/>
    </source>
</evidence>
<keyword evidence="12" id="KW-0325">Glycoprotein</keyword>
<keyword evidence="17" id="KW-1185">Reference proteome</keyword>
<evidence type="ECO:0000256" key="11">
    <source>
        <dbReference type="ARBA" id="ARBA00023136"/>
    </source>
</evidence>
<dbReference type="InterPro" id="IPR052105">
    <property type="entry name" value="MGAT5_Glycosyltransferase"/>
</dbReference>
<dbReference type="UniPathway" id="UPA00378"/>
<evidence type="ECO:0000256" key="12">
    <source>
        <dbReference type="ARBA" id="ARBA00023180"/>
    </source>
</evidence>
<keyword evidence="9 14" id="KW-1133">Transmembrane helix</keyword>
<evidence type="ECO:0000256" key="2">
    <source>
        <dbReference type="ARBA" id="ARBA00004922"/>
    </source>
</evidence>
<comment type="caution">
    <text evidence="16">The sequence shown here is derived from an EMBL/GenBank/DDBJ whole genome shotgun (WGS) entry which is preliminary data.</text>
</comment>
<name>A0A2A2LHB0_9BILA</name>
<dbReference type="InterPro" id="IPR026116">
    <property type="entry name" value="GT18_cat"/>
</dbReference>
<dbReference type="Pfam" id="PF15024">
    <property type="entry name" value="Glyco_transf_18"/>
    <property type="match status" value="1"/>
</dbReference>
<evidence type="ECO:0000256" key="7">
    <source>
        <dbReference type="ARBA" id="ARBA00022692"/>
    </source>
</evidence>
<evidence type="ECO:0000256" key="3">
    <source>
        <dbReference type="ARBA" id="ARBA00007477"/>
    </source>
</evidence>